<evidence type="ECO:0000256" key="2">
    <source>
        <dbReference type="ARBA" id="ARBA00007613"/>
    </source>
</evidence>
<dbReference type="Gene3D" id="1.20.1600.10">
    <property type="entry name" value="Outer membrane efflux proteins (OEP)"/>
    <property type="match status" value="2"/>
</dbReference>
<dbReference type="GO" id="GO:0015562">
    <property type="term" value="F:efflux transmembrane transporter activity"/>
    <property type="evidence" value="ECO:0007669"/>
    <property type="project" value="InterPro"/>
</dbReference>
<dbReference type="EMBL" id="RHHQ01000027">
    <property type="protein sequence ID" value="RNB79716.1"/>
    <property type="molecule type" value="Genomic_DNA"/>
</dbReference>
<dbReference type="GO" id="GO:1990281">
    <property type="term" value="C:efflux pump complex"/>
    <property type="evidence" value="ECO:0007669"/>
    <property type="project" value="TreeGrafter"/>
</dbReference>
<feature type="coiled-coil region" evidence="8">
    <location>
        <begin position="158"/>
        <end position="185"/>
    </location>
</feature>
<comment type="subcellular location">
    <subcellularLocation>
        <location evidence="1">Cell outer membrane</location>
    </subcellularLocation>
</comment>
<feature type="coiled-coil region" evidence="8">
    <location>
        <begin position="252"/>
        <end position="318"/>
    </location>
</feature>
<dbReference type="InterPro" id="IPR003423">
    <property type="entry name" value="OMP_efflux"/>
</dbReference>
<dbReference type="GO" id="GO:0015288">
    <property type="term" value="F:porin activity"/>
    <property type="evidence" value="ECO:0007669"/>
    <property type="project" value="TreeGrafter"/>
</dbReference>
<keyword evidence="8" id="KW-0175">Coiled coil</keyword>
<proteinExistence type="inferred from homology"/>
<gene>
    <name evidence="10" type="ORF">EDM56_28280</name>
</gene>
<sequence length="398" mass="43770">MRMRLPFSNKAWFALSIAATCMLAATPGWADNSVAVATTSGTTAAATTTNTTAASGTSATDTVSDNTLTLAKAIEIGLQSNSSLRSLRLQIDSADTNAILVNSQIKKISADDIDSLDAAKSKYYKDQQNKMSQQINDLSYKATERKTKLQIQKLFYDCLNAQAELEQQQRSAERIQKNLDMVNTKLKAGTVPKTDLLSAQVSVTNAKASLLSAQNAVTVAFLNLNNYLGVDLDKKWTLIKDTQLTKPAIGNLDEALKQAAEKRYEIQQKQNEIQLAELNVELFQKYSALSTYQGSMAKNDLESTKIDLEDTKRSIEVEVKQAYLNMEASLSSVDMYKESQAMAEENFRAAQIRYENGLSTSLDVVQAEEELTKTENQYNKAVNSANISVVTFQNAIGE</sequence>
<evidence type="ECO:0000256" key="8">
    <source>
        <dbReference type="SAM" id="Coils"/>
    </source>
</evidence>
<evidence type="ECO:0000256" key="6">
    <source>
        <dbReference type="ARBA" id="ARBA00023136"/>
    </source>
</evidence>
<evidence type="ECO:0000256" key="7">
    <source>
        <dbReference type="ARBA" id="ARBA00023237"/>
    </source>
</evidence>
<dbReference type="PANTHER" id="PTHR30026">
    <property type="entry name" value="OUTER MEMBRANE PROTEIN TOLC"/>
    <property type="match status" value="1"/>
</dbReference>
<protein>
    <submittedName>
        <fullName evidence="10">TolC family protein</fullName>
    </submittedName>
</protein>
<evidence type="ECO:0000256" key="3">
    <source>
        <dbReference type="ARBA" id="ARBA00022448"/>
    </source>
</evidence>
<keyword evidence="9" id="KW-0732">Signal</keyword>
<evidence type="ECO:0000256" key="1">
    <source>
        <dbReference type="ARBA" id="ARBA00004442"/>
    </source>
</evidence>
<organism evidence="10 11">
    <name type="scientific">Brevibacillus fluminis</name>
    <dbReference type="NCBI Taxonomy" id="511487"/>
    <lineage>
        <taxon>Bacteria</taxon>
        <taxon>Bacillati</taxon>
        <taxon>Bacillota</taxon>
        <taxon>Bacilli</taxon>
        <taxon>Bacillales</taxon>
        <taxon>Paenibacillaceae</taxon>
        <taxon>Brevibacillus</taxon>
    </lineage>
</organism>
<dbReference type="PANTHER" id="PTHR30026:SF20">
    <property type="entry name" value="OUTER MEMBRANE PROTEIN TOLC"/>
    <property type="match status" value="1"/>
</dbReference>
<feature type="signal peptide" evidence="9">
    <location>
        <begin position="1"/>
        <end position="30"/>
    </location>
</feature>
<keyword evidence="11" id="KW-1185">Reference proteome</keyword>
<comment type="similarity">
    <text evidence="2">Belongs to the outer membrane factor (OMF) (TC 1.B.17) family.</text>
</comment>
<keyword evidence="7" id="KW-0998">Cell outer membrane</keyword>
<evidence type="ECO:0000256" key="9">
    <source>
        <dbReference type="SAM" id="SignalP"/>
    </source>
</evidence>
<dbReference type="SUPFAM" id="SSF56954">
    <property type="entry name" value="Outer membrane efflux proteins (OEP)"/>
    <property type="match status" value="1"/>
</dbReference>
<evidence type="ECO:0000256" key="5">
    <source>
        <dbReference type="ARBA" id="ARBA00022692"/>
    </source>
</evidence>
<accession>A0A3M8CV68</accession>
<dbReference type="GO" id="GO:0009279">
    <property type="term" value="C:cell outer membrane"/>
    <property type="evidence" value="ECO:0007669"/>
    <property type="project" value="UniProtKB-SubCell"/>
</dbReference>
<dbReference type="Pfam" id="PF02321">
    <property type="entry name" value="OEP"/>
    <property type="match status" value="2"/>
</dbReference>
<dbReference type="AlphaFoldDB" id="A0A3M8CV68"/>
<name>A0A3M8CV68_9BACL</name>
<dbReference type="InterPro" id="IPR051906">
    <property type="entry name" value="TolC-like"/>
</dbReference>
<feature type="chain" id="PRO_5018305583" evidence="9">
    <location>
        <begin position="31"/>
        <end position="398"/>
    </location>
</feature>
<keyword evidence="4" id="KW-1134">Transmembrane beta strand</keyword>
<keyword evidence="5" id="KW-0812">Transmembrane</keyword>
<dbReference type="Proteomes" id="UP000271031">
    <property type="component" value="Unassembled WGS sequence"/>
</dbReference>
<keyword evidence="3" id="KW-0813">Transport</keyword>
<comment type="caution">
    <text evidence="10">The sequence shown here is derived from an EMBL/GenBank/DDBJ whole genome shotgun (WGS) entry which is preliminary data.</text>
</comment>
<evidence type="ECO:0000256" key="4">
    <source>
        <dbReference type="ARBA" id="ARBA00022452"/>
    </source>
</evidence>
<dbReference type="OrthoDB" id="2475361at2"/>
<keyword evidence="6" id="KW-0472">Membrane</keyword>
<evidence type="ECO:0000313" key="10">
    <source>
        <dbReference type="EMBL" id="RNB79716.1"/>
    </source>
</evidence>
<evidence type="ECO:0000313" key="11">
    <source>
        <dbReference type="Proteomes" id="UP000271031"/>
    </source>
</evidence>
<reference evidence="10 11" key="1">
    <citation type="submission" date="2018-10" db="EMBL/GenBank/DDBJ databases">
        <title>Phylogenomics of Brevibacillus.</title>
        <authorList>
            <person name="Dunlap C."/>
        </authorList>
    </citation>
    <scope>NUCLEOTIDE SEQUENCE [LARGE SCALE GENOMIC DNA]</scope>
    <source>
        <strain evidence="10 11">JCM 15716</strain>
    </source>
</reference>